<dbReference type="AlphaFoldDB" id="A0A173VTG9"/>
<dbReference type="Gene3D" id="1.10.1510.10">
    <property type="entry name" value="Uncharacterised protein YqeY/AIM41 PF09424, N-terminal domain"/>
    <property type="match status" value="1"/>
</dbReference>
<dbReference type="EMBL" id="QSFP01000020">
    <property type="protein sequence ID" value="RHA65339.1"/>
    <property type="molecule type" value="Genomic_DNA"/>
</dbReference>
<dbReference type="RefSeq" id="WP_006856410.1">
    <property type="nucleotide sequence ID" value="NZ_CABIYH010000039.1"/>
</dbReference>
<dbReference type="PANTHER" id="PTHR28055:SF1">
    <property type="entry name" value="ALTERED INHERITANCE OF MITOCHONDRIA PROTEIN 41, MITOCHONDRIAL"/>
    <property type="match status" value="1"/>
</dbReference>
<dbReference type="PANTHER" id="PTHR28055">
    <property type="entry name" value="ALTERED INHERITANCE OF MITOCHONDRIA PROTEIN 41, MITOCHONDRIAL"/>
    <property type="match status" value="1"/>
</dbReference>
<dbReference type="Proteomes" id="UP000479531">
    <property type="component" value="Unassembled WGS sequence"/>
</dbReference>
<dbReference type="EMBL" id="QSHO01000003">
    <property type="protein sequence ID" value="RHC19215.1"/>
    <property type="molecule type" value="Genomic_DNA"/>
</dbReference>
<evidence type="ECO:0000313" key="14">
    <source>
        <dbReference type="Proteomes" id="UP000479531"/>
    </source>
</evidence>
<dbReference type="InterPro" id="IPR003789">
    <property type="entry name" value="Asn/Gln_tRNA_amidoTrase-B-like"/>
</dbReference>
<dbReference type="InterPro" id="IPR023168">
    <property type="entry name" value="GatB_Yqey_C_2"/>
</dbReference>
<evidence type="ECO:0000313" key="6">
    <source>
        <dbReference type="EMBL" id="RHG26112.1"/>
    </source>
</evidence>
<evidence type="ECO:0000313" key="5">
    <source>
        <dbReference type="EMBL" id="RHC19215.1"/>
    </source>
</evidence>
<reference evidence="3 14" key="4">
    <citation type="submission" date="2019-10" db="EMBL/GenBank/DDBJ databases">
        <title>Roseburia spp. ameliorate alcoholic fatty liver via restoration of gut barrier function.</title>
        <authorList>
            <person name="Seo B."/>
            <person name="Ko G."/>
        </authorList>
    </citation>
    <scope>NUCLEOTIDE SEQUENCE [LARGE SCALE GENOMIC DNA]</scope>
    <source>
        <strain evidence="3 14">SNUG30017</strain>
    </source>
</reference>
<dbReference type="Proteomes" id="UP000283586">
    <property type="component" value="Unassembled WGS sequence"/>
</dbReference>
<evidence type="ECO:0000313" key="9">
    <source>
        <dbReference type="Proteomes" id="UP000283513"/>
    </source>
</evidence>
<reference evidence="9 10" key="2">
    <citation type="submission" date="2018-08" db="EMBL/GenBank/DDBJ databases">
        <title>A genome reference for cultivated species of the human gut microbiota.</title>
        <authorList>
            <person name="Zou Y."/>
            <person name="Xue W."/>
            <person name="Luo G."/>
        </authorList>
    </citation>
    <scope>NUCLEOTIDE SEQUENCE [LARGE SCALE GENOMIC DNA]</scope>
    <source>
        <strain evidence="7 10">AF31-21AC</strain>
        <strain evidence="6 11">AM22-21LB</strain>
        <strain evidence="5 9">AM37-1AC</strain>
        <strain evidence="4 12">AM43-11</strain>
    </source>
</reference>
<dbReference type="InterPro" id="IPR042184">
    <property type="entry name" value="YqeY/Aim41_N"/>
</dbReference>
<evidence type="ECO:0000313" key="1">
    <source>
        <dbReference type="EMBL" id="CUN30542.1"/>
    </source>
</evidence>
<evidence type="ECO:0000313" key="3">
    <source>
        <dbReference type="EMBL" id="MVQ46714.1"/>
    </source>
</evidence>
<dbReference type="STRING" id="166486.ERS852572_03513"/>
<evidence type="ECO:0000313" key="4">
    <source>
        <dbReference type="EMBL" id="RHA65339.1"/>
    </source>
</evidence>
<organism evidence="1 8">
    <name type="scientific">Roseburia intestinalis</name>
    <dbReference type="NCBI Taxonomy" id="166486"/>
    <lineage>
        <taxon>Bacteria</taxon>
        <taxon>Bacillati</taxon>
        <taxon>Bacillota</taxon>
        <taxon>Clostridia</taxon>
        <taxon>Lachnospirales</taxon>
        <taxon>Lachnospiraceae</taxon>
        <taxon>Roseburia</taxon>
    </lineage>
</organism>
<dbReference type="EMBL" id="QRQN01000003">
    <property type="protein sequence ID" value="RHN11211.1"/>
    <property type="molecule type" value="Genomic_DNA"/>
</dbReference>
<dbReference type="InterPro" id="IPR019004">
    <property type="entry name" value="YqeY/Aim41"/>
</dbReference>
<reference evidence="2 13" key="3">
    <citation type="journal article" date="2019" name="Nat. Med.">
        <title>A library of human gut bacterial isolates paired with longitudinal multiomics data enables mechanistic microbiome research.</title>
        <authorList>
            <person name="Poyet M."/>
            <person name="Groussin M."/>
            <person name="Gibbons S.M."/>
            <person name="Avila-Pacheco J."/>
            <person name="Jiang X."/>
            <person name="Kearney S.M."/>
            <person name="Perrotta A.R."/>
            <person name="Berdy B."/>
            <person name="Zhao S."/>
            <person name="Lieberman T.D."/>
            <person name="Swanson P.K."/>
            <person name="Smith M."/>
            <person name="Roesemann S."/>
            <person name="Alexander J.E."/>
            <person name="Rich S.A."/>
            <person name="Livny J."/>
            <person name="Vlamakis H."/>
            <person name="Clish C."/>
            <person name="Bullock K."/>
            <person name="Deik A."/>
            <person name="Scott J."/>
            <person name="Pierce K.A."/>
            <person name="Xavier R.J."/>
            <person name="Alm E.J."/>
        </authorList>
    </citation>
    <scope>NUCLEOTIDE SEQUENCE [LARGE SCALE GENOMIC DNA]</scope>
    <source>
        <strain evidence="2 13">BIOML-A1</strain>
    </source>
</reference>
<dbReference type="Proteomes" id="UP000284051">
    <property type="component" value="Unassembled WGS sequence"/>
</dbReference>
<dbReference type="GeneID" id="61434589"/>
<evidence type="ECO:0000313" key="10">
    <source>
        <dbReference type="Proteomes" id="UP000283586"/>
    </source>
</evidence>
<reference evidence="1 8" key="1">
    <citation type="submission" date="2015-09" db="EMBL/GenBank/DDBJ databases">
        <authorList>
            <consortium name="Pathogen Informatics"/>
        </authorList>
    </citation>
    <scope>NUCLEOTIDE SEQUENCE [LARGE SCALE GENOMIC DNA]</scope>
    <source>
        <strain evidence="1 8">2789STDY5834960</strain>
    </source>
</reference>
<name>A0A173VTG9_9FIRM</name>
<evidence type="ECO:0000313" key="7">
    <source>
        <dbReference type="EMBL" id="RHN11211.1"/>
    </source>
</evidence>
<dbReference type="EMBL" id="QRID01000019">
    <property type="protein sequence ID" value="RHG26112.1"/>
    <property type="molecule type" value="Genomic_DNA"/>
</dbReference>
<dbReference type="SUPFAM" id="SSF89095">
    <property type="entry name" value="GatB/YqeY motif"/>
    <property type="match status" value="1"/>
</dbReference>
<evidence type="ECO:0000313" key="8">
    <source>
        <dbReference type="Proteomes" id="UP000095350"/>
    </source>
</evidence>
<proteinExistence type="predicted"/>
<dbReference type="EMBL" id="WNAJ01000021">
    <property type="protein sequence ID" value="MTR86374.1"/>
    <property type="molecule type" value="Genomic_DNA"/>
</dbReference>
<evidence type="ECO:0000313" key="13">
    <source>
        <dbReference type="Proteomes" id="UP000478483"/>
    </source>
</evidence>
<dbReference type="Gene3D" id="1.10.10.410">
    <property type="match status" value="1"/>
</dbReference>
<sequence length="145" mass="16269">MQFETLQKDMIAAMKARDKVRKDAISTLVSAAKKAAIDEGCRDDIKEELVNRVILKEMKSVKEQIDTCPASREDLLAEYQTRYDIFAEYAPQMMSAEEVEAYITEKFADVAASKNKGQIMKAVMPELKGKADGSVINQVVQKLCQ</sequence>
<evidence type="ECO:0000313" key="11">
    <source>
        <dbReference type="Proteomes" id="UP000284051"/>
    </source>
</evidence>
<protein>
    <submittedName>
        <fullName evidence="2">GatB/YqeY domain-containing protein</fullName>
    </submittedName>
    <submittedName>
        <fullName evidence="1">Uncharacterized conserved protein</fullName>
    </submittedName>
</protein>
<dbReference type="Proteomes" id="UP000284465">
    <property type="component" value="Unassembled WGS sequence"/>
</dbReference>
<dbReference type="EMBL" id="WGGT01000018">
    <property type="protein sequence ID" value="MVQ46714.1"/>
    <property type="molecule type" value="Genomic_DNA"/>
</dbReference>
<dbReference type="EMBL" id="CYXZ01000039">
    <property type="protein sequence ID" value="CUN30542.1"/>
    <property type="molecule type" value="Genomic_DNA"/>
</dbReference>
<dbReference type="Proteomes" id="UP000283513">
    <property type="component" value="Unassembled WGS sequence"/>
</dbReference>
<accession>A0A173VTG9</accession>
<dbReference type="Pfam" id="PF09424">
    <property type="entry name" value="YqeY"/>
    <property type="match status" value="1"/>
</dbReference>
<evidence type="ECO:0000313" key="12">
    <source>
        <dbReference type="Proteomes" id="UP000284465"/>
    </source>
</evidence>
<dbReference type="PaxDb" id="166486-ERS852572_03513"/>
<dbReference type="OrthoDB" id="9794041at2"/>
<evidence type="ECO:0000313" key="2">
    <source>
        <dbReference type="EMBL" id="MTR86374.1"/>
    </source>
</evidence>
<dbReference type="Proteomes" id="UP000478483">
    <property type="component" value="Unassembled WGS sequence"/>
</dbReference>
<gene>
    <name evidence="1" type="primary">yqeY</name>
    <name evidence="6" type="ORF">DW264_15605</name>
    <name evidence="5" type="ORF">DW856_04835</name>
    <name evidence="4" type="ORF">DW927_14890</name>
    <name evidence="7" type="ORF">DWZ31_03965</name>
    <name evidence="1" type="ORF">ERS852572_03513</name>
    <name evidence="3" type="ORF">GCK47_13640</name>
    <name evidence="2" type="ORF">GMD50_15295</name>
</gene>
<dbReference type="GO" id="GO:0016884">
    <property type="term" value="F:carbon-nitrogen ligase activity, with glutamine as amido-N-donor"/>
    <property type="evidence" value="ECO:0007669"/>
    <property type="project" value="InterPro"/>
</dbReference>
<dbReference type="Proteomes" id="UP000095350">
    <property type="component" value="Unassembled WGS sequence"/>
</dbReference>